<dbReference type="Proteomes" id="UP001189429">
    <property type="component" value="Unassembled WGS sequence"/>
</dbReference>
<dbReference type="EMBL" id="CAUYUJ010020504">
    <property type="protein sequence ID" value="CAK0898782.1"/>
    <property type="molecule type" value="Genomic_DNA"/>
</dbReference>
<protein>
    <recommendedName>
        <fullName evidence="5">Transcription initiation factor IIF subunit alpha</fullName>
    </recommendedName>
</protein>
<feature type="region of interest" description="Disordered" evidence="1">
    <location>
        <begin position="1"/>
        <end position="80"/>
    </location>
</feature>
<dbReference type="EMBL" id="CAUYUJ010020504">
    <property type="protein sequence ID" value="CAK0898781.1"/>
    <property type="molecule type" value="Genomic_DNA"/>
</dbReference>
<sequence length="383" mass="43628">MRKPAAAGVGALTEDNLKKHEQIVSSGADGARTEDEVGEKFRQLDKKSQMSVWKMFEKSRQSEGNDADYKNSTKGTGSNEKKTRLLKKWILDKGRCGNHYPGYLQEINLDKSRKVEEDWVPFATAEKRRGKEELAARVKSGTIRARRDPKDTRFWEFQVVTDKTSVTCSFQKKLQLRSDSKKAVDNKTFHRFQVADPTKLDEHDFMIQDNEVDDSEVEDDAGDIDVDLAKTLGIKNSKGKGNAPKGGKPIALDWDAMSDIDGVSKDDVQMRMIKFKEALEKDESFLDKVSIKYFQRDPKGHKDDINKHRSYMKKMTSILDEIKQNRNQSKIKKDSAKKTMIDSIALMRLVKAFKVDLKKRGITITAKKNPNKDGIEEDGDDEL</sequence>
<evidence type="ECO:0000313" key="2">
    <source>
        <dbReference type="EMBL" id="CAK0898781.1"/>
    </source>
</evidence>
<comment type="caution">
    <text evidence="2">The sequence shown here is derived from an EMBL/GenBank/DDBJ whole genome shotgun (WGS) entry which is preliminary data.</text>
</comment>
<gene>
    <name evidence="2" type="ORF">PCOR1329_LOCUS76492</name>
    <name evidence="3" type="ORF">PCOR1329_LOCUS76493</name>
</gene>
<proteinExistence type="predicted"/>
<accession>A0ABN9XK16</accession>
<feature type="compositionally biased region" description="Basic and acidic residues" evidence="1">
    <location>
        <begin position="31"/>
        <end position="48"/>
    </location>
</feature>
<organism evidence="2 4">
    <name type="scientific">Prorocentrum cordatum</name>
    <dbReference type="NCBI Taxonomy" id="2364126"/>
    <lineage>
        <taxon>Eukaryota</taxon>
        <taxon>Sar</taxon>
        <taxon>Alveolata</taxon>
        <taxon>Dinophyceae</taxon>
        <taxon>Prorocentrales</taxon>
        <taxon>Prorocentraceae</taxon>
        <taxon>Prorocentrum</taxon>
    </lineage>
</organism>
<name>A0ABN9XK16_9DINO</name>
<evidence type="ECO:0000256" key="1">
    <source>
        <dbReference type="SAM" id="MobiDB-lite"/>
    </source>
</evidence>
<reference evidence="2" key="1">
    <citation type="submission" date="2023-10" db="EMBL/GenBank/DDBJ databases">
        <authorList>
            <person name="Chen Y."/>
            <person name="Shah S."/>
            <person name="Dougan E. K."/>
            <person name="Thang M."/>
            <person name="Chan C."/>
        </authorList>
    </citation>
    <scope>NUCLEOTIDE SEQUENCE [LARGE SCALE GENOMIC DNA]</scope>
</reference>
<evidence type="ECO:0008006" key="5">
    <source>
        <dbReference type="Google" id="ProtNLM"/>
    </source>
</evidence>
<feature type="compositionally biased region" description="Basic and acidic residues" evidence="1">
    <location>
        <begin position="55"/>
        <end position="71"/>
    </location>
</feature>
<keyword evidence="4" id="KW-1185">Reference proteome</keyword>
<evidence type="ECO:0000313" key="4">
    <source>
        <dbReference type="Proteomes" id="UP001189429"/>
    </source>
</evidence>
<evidence type="ECO:0000313" key="3">
    <source>
        <dbReference type="EMBL" id="CAK0898782.1"/>
    </source>
</evidence>